<gene>
    <name evidence="2" type="ORF">B0H16DRAFT_1744833</name>
</gene>
<proteinExistence type="predicted"/>
<evidence type="ECO:0000313" key="3">
    <source>
        <dbReference type="Proteomes" id="UP001215598"/>
    </source>
</evidence>
<reference evidence="2" key="1">
    <citation type="submission" date="2023-03" db="EMBL/GenBank/DDBJ databases">
        <title>Massive genome expansion in bonnet fungi (Mycena s.s.) driven by repeated elements and novel gene families across ecological guilds.</title>
        <authorList>
            <consortium name="Lawrence Berkeley National Laboratory"/>
            <person name="Harder C.B."/>
            <person name="Miyauchi S."/>
            <person name="Viragh M."/>
            <person name="Kuo A."/>
            <person name="Thoen E."/>
            <person name="Andreopoulos B."/>
            <person name="Lu D."/>
            <person name="Skrede I."/>
            <person name="Drula E."/>
            <person name="Henrissat B."/>
            <person name="Morin E."/>
            <person name="Kohler A."/>
            <person name="Barry K."/>
            <person name="LaButti K."/>
            <person name="Morin E."/>
            <person name="Salamov A."/>
            <person name="Lipzen A."/>
            <person name="Mereny Z."/>
            <person name="Hegedus B."/>
            <person name="Baldrian P."/>
            <person name="Stursova M."/>
            <person name="Weitz H."/>
            <person name="Taylor A."/>
            <person name="Grigoriev I.V."/>
            <person name="Nagy L.G."/>
            <person name="Martin F."/>
            <person name="Kauserud H."/>
        </authorList>
    </citation>
    <scope>NUCLEOTIDE SEQUENCE</scope>
    <source>
        <strain evidence="2">CBHHK182m</strain>
    </source>
</reference>
<keyword evidence="3" id="KW-1185">Reference proteome</keyword>
<feature type="compositionally biased region" description="Low complexity" evidence="1">
    <location>
        <begin position="92"/>
        <end position="112"/>
    </location>
</feature>
<feature type="region of interest" description="Disordered" evidence="1">
    <location>
        <begin position="31"/>
        <end position="56"/>
    </location>
</feature>
<name>A0AAD7MD64_9AGAR</name>
<feature type="compositionally biased region" description="Pro residues" evidence="1">
    <location>
        <begin position="76"/>
        <end position="86"/>
    </location>
</feature>
<dbReference type="Proteomes" id="UP001215598">
    <property type="component" value="Unassembled WGS sequence"/>
</dbReference>
<feature type="compositionally biased region" description="Pro residues" evidence="1">
    <location>
        <begin position="40"/>
        <end position="51"/>
    </location>
</feature>
<dbReference type="AlphaFoldDB" id="A0AAD7MD64"/>
<evidence type="ECO:0000256" key="1">
    <source>
        <dbReference type="SAM" id="MobiDB-lite"/>
    </source>
</evidence>
<protein>
    <submittedName>
        <fullName evidence="2">Uncharacterized protein</fullName>
    </submittedName>
</protein>
<sequence>MRTSPVQLQVEPEPSTLNFASYFPTNPVHIRPPAKNALPPNSPPPPSPPIVVPGDGTASGVLLTLSSAFRIRTPSHPTPRFEPYPPSRTLISPKAAANNSPPARSPSAPRSSFADRLFGASSSSPVRMRPPMKKANNTLPPSSLPTSRSVTVNEHVVICTGCDYAIFPSALVKHVRTAHGLPLLAATERPVILATLASYGIHETADSVRFPSFGGALIEGLEAPKEGYSNSEHKAKCGGLSSSVGIRSALIQTFFSPGNQKWFEVEPSMKGIHSGDPFALYQATYGLEFDEIPTILHGSENGREVPPMSKLTGSDAHLSEWLATRPLVYNLRRLVAVQELKKEEVGMSYLPGITLRYLERISKHANSSDLHVCSLLMDCPRTDNRARVFKPHTVENTIRKYGDQLHHFTYVLLLSVSDSSPTTYKFPLSDLEEAEVLSFAKKAQHKAAGR</sequence>
<evidence type="ECO:0000313" key="2">
    <source>
        <dbReference type="EMBL" id="KAJ7711755.1"/>
    </source>
</evidence>
<accession>A0AAD7MD64</accession>
<dbReference type="EMBL" id="JARKIB010000386">
    <property type="protein sequence ID" value="KAJ7711755.1"/>
    <property type="molecule type" value="Genomic_DNA"/>
</dbReference>
<feature type="compositionally biased region" description="Low complexity" evidence="1">
    <location>
        <begin position="136"/>
        <end position="147"/>
    </location>
</feature>
<organism evidence="2 3">
    <name type="scientific">Mycena metata</name>
    <dbReference type="NCBI Taxonomy" id="1033252"/>
    <lineage>
        <taxon>Eukaryota</taxon>
        <taxon>Fungi</taxon>
        <taxon>Dikarya</taxon>
        <taxon>Basidiomycota</taxon>
        <taxon>Agaricomycotina</taxon>
        <taxon>Agaricomycetes</taxon>
        <taxon>Agaricomycetidae</taxon>
        <taxon>Agaricales</taxon>
        <taxon>Marasmiineae</taxon>
        <taxon>Mycenaceae</taxon>
        <taxon>Mycena</taxon>
    </lineage>
</organism>
<comment type="caution">
    <text evidence="2">The sequence shown here is derived from an EMBL/GenBank/DDBJ whole genome shotgun (WGS) entry which is preliminary data.</text>
</comment>
<feature type="region of interest" description="Disordered" evidence="1">
    <location>
        <begin position="72"/>
        <end position="147"/>
    </location>
</feature>